<evidence type="ECO:0000313" key="2">
    <source>
        <dbReference type="EMBL" id="CAK8998048.1"/>
    </source>
</evidence>
<feature type="compositionally biased region" description="Basic and acidic residues" evidence="1">
    <location>
        <begin position="582"/>
        <end position="628"/>
    </location>
</feature>
<dbReference type="EMBL" id="CAXAMM010002969">
    <property type="protein sequence ID" value="CAK8998048.1"/>
    <property type="molecule type" value="Genomic_DNA"/>
</dbReference>
<reference evidence="2 3" key="1">
    <citation type="submission" date="2024-02" db="EMBL/GenBank/DDBJ databases">
        <authorList>
            <person name="Chen Y."/>
            <person name="Shah S."/>
            <person name="Dougan E. K."/>
            <person name="Thang M."/>
            <person name="Chan C."/>
        </authorList>
    </citation>
    <scope>NUCLEOTIDE SEQUENCE [LARGE SCALE GENOMIC DNA]</scope>
</reference>
<proteinExistence type="predicted"/>
<evidence type="ECO:0000313" key="3">
    <source>
        <dbReference type="Proteomes" id="UP001642464"/>
    </source>
</evidence>
<accession>A0ABP0I6X5</accession>
<evidence type="ECO:0000256" key="1">
    <source>
        <dbReference type="SAM" id="MobiDB-lite"/>
    </source>
</evidence>
<dbReference type="Proteomes" id="UP001642464">
    <property type="component" value="Unassembled WGS sequence"/>
</dbReference>
<comment type="caution">
    <text evidence="2">The sequence shown here is derived from an EMBL/GenBank/DDBJ whole genome shotgun (WGS) entry which is preliminary data.</text>
</comment>
<feature type="region of interest" description="Disordered" evidence="1">
    <location>
        <begin position="154"/>
        <end position="227"/>
    </location>
</feature>
<sequence>MSKGGARRFSVPPVDMDALQGIIDRAVESKGAAAFLLGEYDTKKVTTAVSAAGLHQNAAWVKDFFNISKGEILAGQLKQCIQKYGHSHNTSDWKDDLWAGKIASQMVCILSHVRRLGREPDKLRQCLQGATGAQRHTIEELVALYACKKANEPPQPSPDACKKAQEPSQDACKKANEPPQPSPDACKKAQEPSQDACKKANSSSSVGLPLRKSHTESAPGSEQACKKARTLKEEISMVSVDSHGFPMILKSPEHEDRERPMSILERQRASYREQLQQAAQAAAQQLVADGSSRPEETGGQMVAKVLLKKARGLQEGQSGTLFGKKGEAKGPERLAEERAAFLELQQKLKFHEETQKAIQGLKEGQLSEDEFWNKLCKNEKTALWKKFECERNKSPEARKAWLEMEGKGVMEKKKQLLLHFIKTGQKSAGGLKQSQEASQSKQENELFEWVPWKQVQDWYGKDEALARVEQGLLPVRKVGRKFFEFLLVKQQTTLSLEQKKRLAAEQEMALKGPELLACKKALAAGRTEKEWEALWSERRPEKSFQLEDALSESSSDTSPGEEVATEEEADAALTFLRGLRKGQLEAETNKDKKKTKEEKKAEQESKKQQLKAAKEEKQKKLEAEKLAKQKAAAEKWSKKLEEATQVGEDEKETKVKKMLSIVSKEVADLKKACKKASSSDWGKHELANLSKCRDELEDLQMDCLESVKEKLLQSAAALKASKKLIEKSQA</sequence>
<protein>
    <submittedName>
        <fullName evidence="2">Uncharacterized protein</fullName>
    </submittedName>
</protein>
<feature type="compositionally biased region" description="Basic and acidic residues" evidence="1">
    <location>
        <begin position="160"/>
        <end position="176"/>
    </location>
</feature>
<keyword evidence="3" id="KW-1185">Reference proteome</keyword>
<gene>
    <name evidence="2" type="ORF">SCF082_LOCUS5466</name>
</gene>
<organism evidence="2 3">
    <name type="scientific">Durusdinium trenchii</name>
    <dbReference type="NCBI Taxonomy" id="1381693"/>
    <lineage>
        <taxon>Eukaryota</taxon>
        <taxon>Sar</taxon>
        <taxon>Alveolata</taxon>
        <taxon>Dinophyceae</taxon>
        <taxon>Suessiales</taxon>
        <taxon>Symbiodiniaceae</taxon>
        <taxon>Durusdinium</taxon>
    </lineage>
</organism>
<feature type="region of interest" description="Disordered" evidence="1">
    <location>
        <begin position="544"/>
        <end position="628"/>
    </location>
</feature>
<name>A0ABP0I6X5_9DINO</name>